<comment type="subcellular location">
    <subcellularLocation>
        <location evidence="1">Membrane</location>
        <topology evidence="1">Multi-pass membrane protein</topology>
    </subcellularLocation>
</comment>
<dbReference type="EMBL" id="QJUP01000026">
    <property type="protein sequence ID" value="TBU91618.1"/>
    <property type="molecule type" value="Genomic_DNA"/>
</dbReference>
<evidence type="ECO:0000256" key="4">
    <source>
        <dbReference type="ARBA" id="ARBA00022692"/>
    </source>
</evidence>
<dbReference type="PANTHER" id="PTHR30576">
    <property type="entry name" value="COLANIC BIOSYNTHESIS UDP-GLUCOSE LIPID CARRIER TRANSFERASE"/>
    <property type="match status" value="1"/>
</dbReference>
<dbReference type="NCBIfam" id="TIGR03025">
    <property type="entry name" value="EPS_sugtrans"/>
    <property type="match status" value="1"/>
</dbReference>
<keyword evidence="5 7" id="KW-1133">Transmembrane helix</keyword>
<dbReference type="PANTHER" id="PTHR30576:SF21">
    <property type="entry name" value="UDP-GLUCOSE:UNDECAPRENYL-PHOSPHATE GLUCOSE-1-PHOSPHATE TRANSFERASE"/>
    <property type="match status" value="1"/>
</dbReference>
<dbReference type="NCBIfam" id="TIGR03023">
    <property type="entry name" value="WcaJ_sugtrans"/>
    <property type="match status" value="1"/>
</dbReference>
<evidence type="ECO:0000313" key="9">
    <source>
        <dbReference type="EMBL" id="TBU91618.1"/>
    </source>
</evidence>
<feature type="domain" description="Bacterial sugar transferase" evidence="8">
    <location>
        <begin position="270"/>
        <end position="453"/>
    </location>
</feature>
<keyword evidence="10" id="KW-1185">Reference proteome</keyword>
<keyword evidence="3 9" id="KW-0808">Transferase</keyword>
<dbReference type="InterPro" id="IPR017473">
    <property type="entry name" value="Undecaprenyl-P_gluc_Ptfrase"/>
</dbReference>
<feature type="transmembrane region" description="Helical" evidence="7">
    <location>
        <begin position="275"/>
        <end position="296"/>
    </location>
</feature>
<comment type="caution">
    <text evidence="9">The sequence shown here is derived from an EMBL/GenBank/DDBJ whole genome shotgun (WGS) entry which is preliminary data.</text>
</comment>
<dbReference type="RefSeq" id="WP_131185421.1">
    <property type="nucleotide sequence ID" value="NZ_QJUO01000027.1"/>
</dbReference>
<feature type="transmembrane region" description="Helical" evidence="7">
    <location>
        <begin position="86"/>
        <end position="104"/>
    </location>
</feature>
<protein>
    <submittedName>
        <fullName evidence="9">Undecaprenyl-phosphate glucose phosphotransferase</fullName>
    </submittedName>
</protein>
<sequence>MPNLSRYQPTFAKRYPVALLAAVVDVLLTIGAVYLAYWLRFDTWQMSGRYTKAAMFCAVSVLVSLWGCGLYGSWRGKSFFSQVGELAIGWLVATSALLSLAFFLKVSEDYSRQWFMYFVVAGSTLSVAVRFLVFIWLREVRSGGRNLKSVLLVSAEGGSTVEYYRKRSLHEDGFRIASSLVHGRSEQWLDSLVEEADRHGVHEVWLCLPLSEGGAVRSIMYALRHRTVAVRFFPEWGDLPLLNHKVSNIAGLYSLDLSCSPMDGPARVIKRMEDILVGGLITLLILPLCLFIALAIKVSSPGPVVFKQYRTGINGRKFKVYKFRSMVVHQEKSDSVTQATRNDPRVTRIGAFLRRTSLDELPQFFNVLQGRMSIVGPRPHALAHNEYYKDLVESYMQRHKVKPGITGWAQVNGYRGETDTLEKMRKRVECDLWYIDNWSLWLDIKIIFWTVFKGFVGKAAY</sequence>
<evidence type="ECO:0000256" key="1">
    <source>
        <dbReference type="ARBA" id="ARBA00004141"/>
    </source>
</evidence>
<reference evidence="9 10" key="1">
    <citation type="submission" date="2018-06" db="EMBL/GenBank/DDBJ databases">
        <title>Three novel Pseudomonas species isolated from symptomatic oak.</title>
        <authorList>
            <person name="Bueno-Gonzalez V."/>
            <person name="Brady C."/>
        </authorList>
    </citation>
    <scope>NUCLEOTIDE SEQUENCE [LARGE SCALE GENOMIC DNA]</scope>
    <source>
        <strain evidence="9 10">P17C</strain>
    </source>
</reference>
<feature type="transmembrane region" description="Helical" evidence="7">
    <location>
        <begin position="116"/>
        <end position="137"/>
    </location>
</feature>
<feature type="transmembrane region" description="Helical" evidence="7">
    <location>
        <begin position="53"/>
        <end position="74"/>
    </location>
</feature>
<dbReference type="InterPro" id="IPR003362">
    <property type="entry name" value="Bact_transf"/>
</dbReference>
<evidence type="ECO:0000256" key="7">
    <source>
        <dbReference type="SAM" id="Phobius"/>
    </source>
</evidence>
<evidence type="ECO:0000259" key="8">
    <source>
        <dbReference type="Pfam" id="PF02397"/>
    </source>
</evidence>
<dbReference type="GO" id="GO:0016020">
    <property type="term" value="C:membrane"/>
    <property type="evidence" value="ECO:0007669"/>
    <property type="project" value="UniProtKB-SubCell"/>
</dbReference>
<name>A0A4Q9R154_9GAMM</name>
<keyword evidence="4 7" id="KW-0812">Transmembrane</keyword>
<organism evidence="9 10">
    <name type="scientific">Stutzerimonas kirkiae</name>
    <dbReference type="NCBI Taxonomy" id="2211392"/>
    <lineage>
        <taxon>Bacteria</taxon>
        <taxon>Pseudomonadati</taxon>
        <taxon>Pseudomonadota</taxon>
        <taxon>Gammaproteobacteria</taxon>
        <taxon>Pseudomonadales</taxon>
        <taxon>Pseudomonadaceae</taxon>
        <taxon>Stutzerimonas</taxon>
    </lineage>
</organism>
<accession>A0A4Q9R154</accession>
<evidence type="ECO:0000256" key="2">
    <source>
        <dbReference type="ARBA" id="ARBA00006464"/>
    </source>
</evidence>
<keyword evidence="6 7" id="KW-0472">Membrane</keyword>
<evidence type="ECO:0000256" key="5">
    <source>
        <dbReference type="ARBA" id="ARBA00022989"/>
    </source>
</evidence>
<dbReference type="Pfam" id="PF13727">
    <property type="entry name" value="CoA_binding_3"/>
    <property type="match status" value="1"/>
</dbReference>
<feature type="transmembrane region" description="Helical" evidence="7">
    <location>
        <begin position="15"/>
        <end position="41"/>
    </location>
</feature>
<evidence type="ECO:0000256" key="6">
    <source>
        <dbReference type="ARBA" id="ARBA00023136"/>
    </source>
</evidence>
<dbReference type="GO" id="GO:0009242">
    <property type="term" value="P:colanic acid biosynthetic process"/>
    <property type="evidence" value="ECO:0007669"/>
    <property type="project" value="TreeGrafter"/>
</dbReference>
<dbReference type="Proteomes" id="UP000292639">
    <property type="component" value="Unassembled WGS sequence"/>
</dbReference>
<evidence type="ECO:0000256" key="3">
    <source>
        <dbReference type="ARBA" id="ARBA00022679"/>
    </source>
</evidence>
<evidence type="ECO:0000313" key="10">
    <source>
        <dbReference type="Proteomes" id="UP000292639"/>
    </source>
</evidence>
<dbReference type="InterPro" id="IPR017475">
    <property type="entry name" value="EPS_sugar_tfrase"/>
</dbReference>
<dbReference type="GO" id="GO:0089702">
    <property type="term" value="F:undecaprenyl-phosphate glucose phosphotransferase activity"/>
    <property type="evidence" value="ECO:0007669"/>
    <property type="project" value="TreeGrafter"/>
</dbReference>
<comment type="similarity">
    <text evidence="2">Belongs to the bacterial sugar transferase family.</text>
</comment>
<dbReference type="AlphaFoldDB" id="A0A4Q9R154"/>
<gene>
    <name evidence="9" type="ORF">DNJ96_15755</name>
</gene>
<dbReference type="Pfam" id="PF02397">
    <property type="entry name" value="Bac_transf"/>
    <property type="match status" value="1"/>
</dbReference>
<proteinExistence type="inferred from homology"/>